<accession>A0AAE8VYZ3</accession>
<organism evidence="1 2">
    <name type="scientific">Streptomyces ipomoeae</name>
    <dbReference type="NCBI Taxonomy" id="103232"/>
    <lineage>
        <taxon>Bacteria</taxon>
        <taxon>Bacillati</taxon>
        <taxon>Actinomycetota</taxon>
        <taxon>Actinomycetes</taxon>
        <taxon>Kitasatosporales</taxon>
        <taxon>Streptomycetaceae</taxon>
        <taxon>Streptomyces</taxon>
    </lineage>
</organism>
<evidence type="ECO:0000313" key="1">
    <source>
        <dbReference type="EMBL" id="TQE26414.1"/>
    </source>
</evidence>
<gene>
    <name evidence="1" type="ORF">Sipo8835_29240</name>
</gene>
<reference evidence="1 2" key="1">
    <citation type="submission" date="2019-03" db="EMBL/GenBank/DDBJ databases">
        <title>Comparative genomic analyses of the sweetpotato soil rot pathogen, Streptomyces ipomoeae.</title>
        <authorList>
            <person name="Ruschel Soares N."/>
            <person name="Badger J.H."/>
            <person name="Huguet-Tapia J.C."/>
            <person name="Clark C.A."/>
            <person name="Pettis G.S."/>
        </authorList>
    </citation>
    <scope>NUCLEOTIDE SEQUENCE [LARGE SCALE GENOMIC DNA]</scope>
    <source>
        <strain evidence="1 2">88-35</strain>
    </source>
</reference>
<dbReference type="EMBL" id="SPAZ01000237">
    <property type="protein sequence ID" value="TQE26414.1"/>
    <property type="molecule type" value="Genomic_DNA"/>
</dbReference>
<dbReference type="RefSeq" id="WP_141584380.1">
    <property type="nucleotide sequence ID" value="NZ_SPAZ01000237.1"/>
</dbReference>
<protein>
    <submittedName>
        <fullName evidence="1">Uncharacterized protein</fullName>
    </submittedName>
</protein>
<dbReference type="AlphaFoldDB" id="A0AAE8VYZ3"/>
<name>A0AAE8VYZ3_9ACTN</name>
<sequence>MSNFWSPQNISTYASRQAEQQAAAEQAAQAAAQQEAEQHRATLVQNVGPAVIAMVRKYTDAYVRADFDQVQRDFLAAYPSATYGDFRETVDALIQSGHIQTARGQEGLMGVRSVYLYAA</sequence>
<comment type="caution">
    <text evidence="1">The sequence shown here is derived from an EMBL/GenBank/DDBJ whole genome shotgun (WGS) entry which is preliminary data.</text>
</comment>
<proteinExistence type="predicted"/>
<dbReference type="Proteomes" id="UP000318720">
    <property type="component" value="Unassembled WGS sequence"/>
</dbReference>
<evidence type="ECO:0000313" key="2">
    <source>
        <dbReference type="Proteomes" id="UP000318720"/>
    </source>
</evidence>